<feature type="region of interest" description="Disordered" evidence="1">
    <location>
        <begin position="75"/>
        <end position="102"/>
    </location>
</feature>
<sequence length="604" mass="66562">MPKQGHQGHEPTDEGYDSVRGNVHYSPYINGNIHYNPYTNENLFLYQGYIAAAAAELPMTPESSAVRLIPDQVENTTNMPHQSHHSGRRRLAATNPRPLGPVPAFPTMPQPQTSNPMPVVLAAPINTVPTTLNSTLGLTTIPALSAPNSTIVSIGIPTGGQQKVVEGAKKEKREKSKNGQAKNPFQAKWYSTKKVYSDLTYYHKITIPGLAAFLKDEGIDVDSAFPKSAKYYLIQANGSLKGLNRGWAIVQKAKMVHQRVINFKKKGPSTLPDCREGENNDSLLVVTGSTALGKKGSDNKPAEEAFEGDSADGDFEWDDERVTFNPFTPSNGFGRTTDVHKSQTFGRKSKRPLESDTNSDGEDVIYVQSNHQRASRPAKMQKTGLISNGYPTQLENPDFAPWNTTTATLPPAQPDQQIRDEVSAAHIWIPDQTQAYLSGMDCTVILNMFNGLKQLQEKCMAEIGYMTLQGVQAGMRAIAAESAITPTDQQSTAPGYTVDPEGTVVDNAGKIVISIEVQKIVQMIVSAEAHYRNNEALRPGEDELLSREELGRLNIEDYDSARSALIKRLETDVDWTISHDLRRLEIIEAVEKIWPRLDPIIDNN</sequence>
<keyword evidence="3" id="KW-1185">Reference proteome</keyword>
<feature type="compositionally biased region" description="Acidic residues" evidence="1">
    <location>
        <begin position="304"/>
        <end position="319"/>
    </location>
</feature>
<protein>
    <submittedName>
        <fullName evidence="2">Uncharacterized protein</fullName>
    </submittedName>
</protein>
<accession>A0AAN6RG04</accession>
<feature type="region of interest" description="Disordered" evidence="1">
    <location>
        <begin position="292"/>
        <end position="363"/>
    </location>
</feature>
<evidence type="ECO:0000313" key="2">
    <source>
        <dbReference type="EMBL" id="KAK3202613.1"/>
    </source>
</evidence>
<dbReference type="AlphaFoldDB" id="A0AAN6RG04"/>
<evidence type="ECO:0000313" key="3">
    <source>
        <dbReference type="Proteomes" id="UP001280581"/>
    </source>
</evidence>
<gene>
    <name evidence="2" type="ORF">GRF29_154g150644</name>
</gene>
<dbReference type="EMBL" id="WVTA01000013">
    <property type="protein sequence ID" value="KAK3202613.1"/>
    <property type="molecule type" value="Genomic_DNA"/>
</dbReference>
<proteinExistence type="predicted"/>
<reference evidence="2 3" key="1">
    <citation type="submission" date="2021-02" db="EMBL/GenBank/DDBJ databases">
        <title>Genome assembly of Pseudopithomyces chartarum.</title>
        <authorList>
            <person name="Jauregui R."/>
            <person name="Singh J."/>
            <person name="Voisey C."/>
        </authorList>
    </citation>
    <scope>NUCLEOTIDE SEQUENCE [LARGE SCALE GENOMIC DNA]</scope>
    <source>
        <strain evidence="2 3">AGR01</strain>
    </source>
</reference>
<evidence type="ECO:0000256" key="1">
    <source>
        <dbReference type="SAM" id="MobiDB-lite"/>
    </source>
</evidence>
<comment type="caution">
    <text evidence="2">The sequence shown here is derived from an EMBL/GenBank/DDBJ whole genome shotgun (WGS) entry which is preliminary data.</text>
</comment>
<feature type="compositionally biased region" description="Basic residues" evidence="1">
    <location>
        <begin position="82"/>
        <end position="91"/>
    </location>
</feature>
<dbReference type="Proteomes" id="UP001280581">
    <property type="component" value="Unassembled WGS sequence"/>
</dbReference>
<feature type="compositionally biased region" description="Polar residues" evidence="1">
    <location>
        <begin position="325"/>
        <end position="334"/>
    </location>
</feature>
<name>A0AAN6RG04_9PLEO</name>
<organism evidence="2 3">
    <name type="scientific">Pseudopithomyces chartarum</name>
    <dbReference type="NCBI Taxonomy" id="1892770"/>
    <lineage>
        <taxon>Eukaryota</taxon>
        <taxon>Fungi</taxon>
        <taxon>Dikarya</taxon>
        <taxon>Ascomycota</taxon>
        <taxon>Pezizomycotina</taxon>
        <taxon>Dothideomycetes</taxon>
        <taxon>Pleosporomycetidae</taxon>
        <taxon>Pleosporales</taxon>
        <taxon>Massarineae</taxon>
        <taxon>Didymosphaeriaceae</taxon>
        <taxon>Pseudopithomyces</taxon>
    </lineage>
</organism>